<name>A0A1E5UJG1_9POAL</name>
<protein>
    <submittedName>
        <fullName evidence="1">Uncharacterized protein</fullName>
    </submittedName>
</protein>
<organism evidence="1 2">
    <name type="scientific">Dichanthelium oligosanthes</name>
    <dbReference type="NCBI Taxonomy" id="888268"/>
    <lineage>
        <taxon>Eukaryota</taxon>
        <taxon>Viridiplantae</taxon>
        <taxon>Streptophyta</taxon>
        <taxon>Embryophyta</taxon>
        <taxon>Tracheophyta</taxon>
        <taxon>Spermatophyta</taxon>
        <taxon>Magnoliopsida</taxon>
        <taxon>Liliopsida</taxon>
        <taxon>Poales</taxon>
        <taxon>Poaceae</taxon>
        <taxon>PACMAD clade</taxon>
        <taxon>Panicoideae</taxon>
        <taxon>Panicodae</taxon>
        <taxon>Paniceae</taxon>
        <taxon>Dichantheliinae</taxon>
        <taxon>Dichanthelium</taxon>
    </lineage>
</organism>
<evidence type="ECO:0000313" key="1">
    <source>
        <dbReference type="EMBL" id="OEL13009.1"/>
    </source>
</evidence>
<evidence type="ECO:0000313" key="2">
    <source>
        <dbReference type="Proteomes" id="UP000095767"/>
    </source>
</evidence>
<proteinExistence type="predicted"/>
<comment type="caution">
    <text evidence="1">The sequence shown here is derived from an EMBL/GenBank/DDBJ whole genome shotgun (WGS) entry which is preliminary data.</text>
</comment>
<feature type="non-terminal residue" evidence="1">
    <location>
        <position position="1"/>
    </location>
</feature>
<sequence>LLRPVVKPLTPSVSYSRGTFGLNGITEFLGTLAVSRGRSSLLFSIRRTSGSALGWLLGRVFWESSTFLGRSLYLPFSLLA</sequence>
<dbReference type="Proteomes" id="UP000095767">
    <property type="component" value="Unassembled WGS sequence"/>
</dbReference>
<reference evidence="1 2" key="1">
    <citation type="submission" date="2016-09" db="EMBL/GenBank/DDBJ databases">
        <title>The draft genome of Dichanthelium oligosanthes: A C3 panicoid grass species.</title>
        <authorList>
            <person name="Studer A.J."/>
            <person name="Schnable J.C."/>
            <person name="Brutnell T.P."/>
        </authorList>
    </citation>
    <scope>NUCLEOTIDE SEQUENCE [LARGE SCALE GENOMIC DNA]</scope>
    <source>
        <strain evidence="2">cv. Kellogg 1175</strain>
        <tissue evidence="1">Leaf</tissue>
    </source>
</reference>
<dbReference type="AlphaFoldDB" id="A0A1E5UJG1"/>
<dbReference type="EMBL" id="LWDX02075148">
    <property type="protein sequence ID" value="OEL13009.1"/>
    <property type="molecule type" value="Genomic_DNA"/>
</dbReference>
<accession>A0A1E5UJG1</accession>
<keyword evidence="2" id="KW-1185">Reference proteome</keyword>
<gene>
    <name evidence="1" type="ORF">BAE44_0025974</name>
</gene>